<evidence type="ECO:0000259" key="4">
    <source>
        <dbReference type="Pfam" id="PF22725"/>
    </source>
</evidence>
<dbReference type="Proteomes" id="UP000002971">
    <property type="component" value="Unassembled WGS sequence"/>
</dbReference>
<dbReference type="GO" id="GO:0016491">
    <property type="term" value="F:oxidoreductase activity"/>
    <property type="evidence" value="ECO:0007669"/>
    <property type="project" value="UniProtKB-KW"/>
</dbReference>
<evidence type="ECO:0000256" key="1">
    <source>
        <dbReference type="ARBA" id="ARBA00010928"/>
    </source>
</evidence>
<sequence>MMTVSIRYGILGPIESSSWFVKAVASNPNSEIVALACEKTKEKQNLINVPVFESYSELCQSPNVDVIFVPTSNTNHYEGAKLALENKKHVLIDSPFTKHKVGANELFLLAERQSCFLMEAQQTVFLSAYARIKEMIANEEIGTICYVESRTHLPYDAAWTRSLERGGGALNLGGAYPLTLIPFLLETEPTDWSGLGVNKVGEADTRCTLNFRCGNVLVNNVISLDFDLDDKLTIVGTNGKIVIQNYLDPDAVIVMTPNGTKRLTNQNELDAGINVLNHVSDCISSQKTSSPVLTKKITVKTVEIISSLYSQWYGDPLN</sequence>
<feature type="domain" description="GFO/IDH/MocA-like oxidoreductase" evidence="4">
    <location>
        <begin position="129"/>
        <end position="241"/>
    </location>
</feature>
<reference evidence="5 6" key="1">
    <citation type="journal article" date="2011" name="J. Bacteriol.">
        <title>Genome Sequence of Lactobacillus ruminis SPM0211, Isolated from a Fecal Sample from a Healthy Korean.</title>
        <authorList>
            <person name="Lee S."/>
            <person name="Cho Y.J."/>
            <person name="Lee A.H."/>
            <person name="Chun J."/>
            <person name="Ha N.J."/>
            <person name="Ko G."/>
        </authorList>
    </citation>
    <scope>NUCLEOTIDE SEQUENCE [LARGE SCALE GENOMIC DNA]</scope>
    <source>
        <strain evidence="5 6">SPM0211</strain>
    </source>
</reference>
<dbReference type="Gene3D" id="3.30.360.10">
    <property type="entry name" value="Dihydrodipicolinate Reductase, domain 2"/>
    <property type="match status" value="1"/>
</dbReference>
<dbReference type="SUPFAM" id="SSF51735">
    <property type="entry name" value="NAD(P)-binding Rossmann-fold domains"/>
    <property type="match status" value="1"/>
</dbReference>
<dbReference type="InterPro" id="IPR055170">
    <property type="entry name" value="GFO_IDH_MocA-like_dom"/>
</dbReference>
<dbReference type="GO" id="GO:0000166">
    <property type="term" value="F:nucleotide binding"/>
    <property type="evidence" value="ECO:0007669"/>
    <property type="project" value="InterPro"/>
</dbReference>
<dbReference type="PANTHER" id="PTHR22604">
    <property type="entry name" value="OXIDOREDUCTASES"/>
    <property type="match status" value="1"/>
</dbReference>
<gene>
    <name evidence="5" type="ORF">LRU_01246</name>
</gene>
<dbReference type="Pfam" id="PF01408">
    <property type="entry name" value="GFO_IDH_MocA"/>
    <property type="match status" value="1"/>
</dbReference>
<keyword evidence="2" id="KW-0560">Oxidoreductase</keyword>
<protein>
    <submittedName>
        <fullName evidence="5">Putative trans-1,2-dihydrobenzene-1,2-diol dehydrogenase</fullName>
    </submittedName>
</protein>
<dbReference type="InterPro" id="IPR050984">
    <property type="entry name" value="Gfo/Idh/MocA_domain"/>
</dbReference>
<proteinExistence type="inferred from homology"/>
<dbReference type="SUPFAM" id="SSF55347">
    <property type="entry name" value="Glyceraldehyde-3-phosphate dehydrogenase-like, C-terminal domain"/>
    <property type="match status" value="1"/>
</dbReference>
<evidence type="ECO:0000259" key="3">
    <source>
        <dbReference type="Pfam" id="PF01408"/>
    </source>
</evidence>
<name>F7R0B7_9LACO</name>
<dbReference type="AlphaFoldDB" id="F7R0B7"/>
<evidence type="ECO:0000256" key="2">
    <source>
        <dbReference type="ARBA" id="ARBA00023002"/>
    </source>
</evidence>
<dbReference type="InterPro" id="IPR000683">
    <property type="entry name" value="Gfo/Idh/MocA-like_OxRdtase_N"/>
</dbReference>
<dbReference type="Pfam" id="PF22725">
    <property type="entry name" value="GFO_IDH_MocA_C3"/>
    <property type="match status" value="1"/>
</dbReference>
<organism evidence="5 6">
    <name type="scientific">Ligilactobacillus ruminis SPM0211</name>
    <dbReference type="NCBI Taxonomy" id="1040964"/>
    <lineage>
        <taxon>Bacteria</taxon>
        <taxon>Bacillati</taxon>
        <taxon>Bacillota</taxon>
        <taxon>Bacilli</taxon>
        <taxon>Lactobacillales</taxon>
        <taxon>Lactobacillaceae</taxon>
        <taxon>Ligilactobacillus</taxon>
    </lineage>
</organism>
<dbReference type="Gene3D" id="3.40.50.720">
    <property type="entry name" value="NAD(P)-binding Rossmann-like Domain"/>
    <property type="match status" value="1"/>
</dbReference>
<comment type="caution">
    <text evidence="5">The sequence shown here is derived from an EMBL/GenBank/DDBJ whole genome shotgun (WGS) entry which is preliminary data.</text>
</comment>
<comment type="similarity">
    <text evidence="1">Belongs to the Gfo/Idh/MocA family.</text>
</comment>
<evidence type="ECO:0000313" key="6">
    <source>
        <dbReference type="Proteomes" id="UP000002971"/>
    </source>
</evidence>
<dbReference type="PANTHER" id="PTHR22604:SF105">
    <property type="entry name" value="TRANS-1,2-DIHYDROBENZENE-1,2-DIOL DEHYDROGENASE"/>
    <property type="match status" value="1"/>
</dbReference>
<evidence type="ECO:0000313" key="5">
    <source>
        <dbReference type="EMBL" id="EGM51732.1"/>
    </source>
</evidence>
<feature type="domain" description="Gfo/Idh/MocA-like oxidoreductase N-terminal" evidence="3">
    <location>
        <begin position="7"/>
        <end position="119"/>
    </location>
</feature>
<accession>F7R0B7</accession>
<dbReference type="InterPro" id="IPR036291">
    <property type="entry name" value="NAD(P)-bd_dom_sf"/>
</dbReference>
<dbReference type="EMBL" id="AFOJ01000005">
    <property type="protein sequence ID" value="EGM51732.1"/>
    <property type="molecule type" value="Genomic_DNA"/>
</dbReference>